<sequence length="48" mass="5240">FTTSIQLTESLNLVRRSVLILSGSSLLSITVAEDQTVALSTKFNANHY</sequence>
<dbReference type="AlphaFoldDB" id="A0A392SX60"/>
<feature type="non-terminal residue" evidence="1">
    <location>
        <position position="1"/>
    </location>
</feature>
<protein>
    <submittedName>
        <fullName evidence="1">Uncharacterized protein</fullName>
    </submittedName>
</protein>
<comment type="caution">
    <text evidence="1">The sequence shown here is derived from an EMBL/GenBank/DDBJ whole genome shotgun (WGS) entry which is preliminary data.</text>
</comment>
<reference evidence="1 2" key="1">
    <citation type="journal article" date="2018" name="Front. Plant Sci.">
        <title>Red Clover (Trifolium pratense) and Zigzag Clover (T. medium) - A Picture of Genomic Similarities and Differences.</title>
        <authorList>
            <person name="Dluhosova J."/>
            <person name="Istvanek J."/>
            <person name="Nedelnik J."/>
            <person name="Repkova J."/>
        </authorList>
    </citation>
    <scope>NUCLEOTIDE SEQUENCE [LARGE SCALE GENOMIC DNA]</scope>
    <source>
        <strain evidence="2">cv. 10/8</strain>
        <tissue evidence="1">Leaf</tissue>
    </source>
</reference>
<keyword evidence="2" id="KW-1185">Reference proteome</keyword>
<evidence type="ECO:0000313" key="2">
    <source>
        <dbReference type="Proteomes" id="UP000265520"/>
    </source>
</evidence>
<accession>A0A392SX60</accession>
<organism evidence="1 2">
    <name type="scientific">Trifolium medium</name>
    <dbReference type="NCBI Taxonomy" id="97028"/>
    <lineage>
        <taxon>Eukaryota</taxon>
        <taxon>Viridiplantae</taxon>
        <taxon>Streptophyta</taxon>
        <taxon>Embryophyta</taxon>
        <taxon>Tracheophyta</taxon>
        <taxon>Spermatophyta</taxon>
        <taxon>Magnoliopsida</taxon>
        <taxon>eudicotyledons</taxon>
        <taxon>Gunneridae</taxon>
        <taxon>Pentapetalae</taxon>
        <taxon>rosids</taxon>
        <taxon>fabids</taxon>
        <taxon>Fabales</taxon>
        <taxon>Fabaceae</taxon>
        <taxon>Papilionoideae</taxon>
        <taxon>50 kb inversion clade</taxon>
        <taxon>NPAAA clade</taxon>
        <taxon>Hologalegina</taxon>
        <taxon>IRL clade</taxon>
        <taxon>Trifolieae</taxon>
        <taxon>Trifolium</taxon>
    </lineage>
</organism>
<dbReference type="EMBL" id="LXQA010447708">
    <property type="protein sequence ID" value="MCI52466.1"/>
    <property type="molecule type" value="Genomic_DNA"/>
</dbReference>
<dbReference type="Proteomes" id="UP000265520">
    <property type="component" value="Unassembled WGS sequence"/>
</dbReference>
<proteinExistence type="predicted"/>
<evidence type="ECO:0000313" key="1">
    <source>
        <dbReference type="EMBL" id="MCI52466.1"/>
    </source>
</evidence>
<name>A0A392SX60_9FABA</name>